<dbReference type="SUPFAM" id="SSF53474">
    <property type="entry name" value="alpha/beta-Hydrolases"/>
    <property type="match status" value="1"/>
</dbReference>
<reference evidence="1 2" key="1">
    <citation type="submission" date="2019-10" db="EMBL/GenBank/DDBJ databases">
        <title>Prolixibacter strains distinguished by the presence of nitrate reductase genes were adept at nitrate-dependent anaerobic corrosion of metallic iron and carbon steel.</title>
        <authorList>
            <person name="Iino T."/>
            <person name="Shono N."/>
            <person name="Ito K."/>
            <person name="Nakamura R."/>
            <person name="Sueoka K."/>
            <person name="Harayama S."/>
            <person name="Ohkuma M."/>
        </authorList>
    </citation>
    <scope>NUCLEOTIDE SEQUENCE [LARGE SCALE GENOMIC DNA]</scope>
    <source>
        <strain evidence="1 2">MIC1-1</strain>
    </source>
</reference>
<dbReference type="EMBL" id="BLAU01000001">
    <property type="protein sequence ID" value="GET20570.1"/>
    <property type="molecule type" value="Genomic_DNA"/>
</dbReference>
<dbReference type="Pfam" id="PF19519">
    <property type="entry name" value="DUF6051"/>
    <property type="match status" value="1"/>
</dbReference>
<dbReference type="InterPro" id="IPR046114">
    <property type="entry name" value="DUF6051"/>
</dbReference>
<proteinExistence type="predicted"/>
<name>A0ABQ0ZGM1_9BACT</name>
<evidence type="ECO:0000313" key="1">
    <source>
        <dbReference type="EMBL" id="GET20570.1"/>
    </source>
</evidence>
<sequence length="405" mass="47478">MQLKILIINLHQNTMKRDYAEMQQMIAANFVDDKPEIQLESCPVSIRNFQFRSEFRKKRSWKDLLPASLSNHELLGTSYPENDQFWYPIFLPEKDRKSDEAILLLHGLNERSWDKYFSWAFYLAQHTGKAVILFPIAFHMNRSPKKWTNPREMNSVVKERKTSSAELKELSFANAALSSRLDERPEQFFLSGAQSYQDVVSLLKQITNGEHELFPEGTKVDFFAYSIGAFLSEILFLSNPKGLLKDARLFMFCGGPTFDQMNGASKYIMDNQAFFTLRQMFFHKRNREIRAILKMYGILRFREMWKSFVTMLRIEKKKRRRERFFKKYNQQIYSIALAKDKVMPPDAIDRTLHGRKGSIPVPMEVLDFPFPYSHENPFPVSNNGIAKDVDESFRQVFSKAVAFLS</sequence>
<accession>A0ABQ0ZGM1</accession>
<protein>
    <recommendedName>
        <fullName evidence="3">Alpha/beta hydrolase</fullName>
    </recommendedName>
</protein>
<evidence type="ECO:0000313" key="2">
    <source>
        <dbReference type="Proteomes" id="UP000396862"/>
    </source>
</evidence>
<organism evidence="1 2">
    <name type="scientific">Prolixibacter denitrificans</name>
    <dbReference type="NCBI Taxonomy" id="1541063"/>
    <lineage>
        <taxon>Bacteria</taxon>
        <taxon>Pseudomonadati</taxon>
        <taxon>Bacteroidota</taxon>
        <taxon>Bacteroidia</taxon>
        <taxon>Marinilabiliales</taxon>
        <taxon>Prolixibacteraceae</taxon>
        <taxon>Prolixibacter</taxon>
    </lineage>
</organism>
<comment type="caution">
    <text evidence="1">The sequence shown here is derived from an EMBL/GenBank/DDBJ whole genome shotgun (WGS) entry which is preliminary data.</text>
</comment>
<dbReference type="InterPro" id="IPR029058">
    <property type="entry name" value="AB_hydrolase_fold"/>
</dbReference>
<evidence type="ECO:0008006" key="3">
    <source>
        <dbReference type="Google" id="ProtNLM"/>
    </source>
</evidence>
<dbReference type="Proteomes" id="UP000396862">
    <property type="component" value="Unassembled WGS sequence"/>
</dbReference>
<keyword evidence="2" id="KW-1185">Reference proteome</keyword>
<gene>
    <name evidence="1" type="ORF">JCM18694_08160</name>
</gene>